<dbReference type="RefSeq" id="WP_006703840.1">
    <property type="nucleotide sequence ID" value="NZ_KI391971.1"/>
</dbReference>
<evidence type="ECO:0000313" key="3">
    <source>
        <dbReference type="Proteomes" id="UP000002939"/>
    </source>
</evidence>
<reference evidence="2" key="2">
    <citation type="submission" date="2011-10" db="EMBL/GenBank/DDBJ databases">
        <title>The Genome Sequence of Granulicatella elegans ATCC 700633.</title>
        <authorList>
            <consortium name="The Broad Institute Genome Sequencing Platform"/>
            <consortium name="The Broad Institute Genome Sequencing Center for Infectious Disease"/>
            <person name="Earl A."/>
            <person name="Ward D."/>
            <person name="Feldgarden M."/>
            <person name="Gevers D."/>
            <person name="Sibley C.D."/>
            <person name="Field T.R."/>
            <person name="Grinwis M."/>
            <person name="Eshaghurshan C.S."/>
            <person name="Surette M.G."/>
            <person name="Young S.K."/>
            <person name="Zeng Q."/>
            <person name="Gargeya S."/>
            <person name="Fitzgerald M."/>
            <person name="Haas B."/>
            <person name="Abouelleil A."/>
            <person name="Alvarado L."/>
            <person name="Arachchi H.M."/>
            <person name="Berlin A."/>
            <person name="Brown A."/>
            <person name="Chapman S.B."/>
            <person name="Chen Z."/>
            <person name="Dunbar C."/>
            <person name="Freedman E."/>
            <person name="Gearin G."/>
            <person name="Goldberg J."/>
            <person name="Griggs A."/>
            <person name="Gujja S."/>
            <person name="Heiman D."/>
            <person name="Howarth C."/>
            <person name="Larson L."/>
            <person name="Lui A."/>
            <person name="MacDonald P.J.P."/>
            <person name="Montmayeur A."/>
            <person name="Murphy C."/>
            <person name="Neiman D."/>
            <person name="Pearson M."/>
            <person name="Priest M."/>
            <person name="Roberts A."/>
            <person name="Saif S."/>
            <person name="Shea T."/>
            <person name="Shenoy N."/>
            <person name="Sisk P."/>
            <person name="Stolte C."/>
            <person name="Sykes S."/>
            <person name="Wortman J."/>
            <person name="Nusbaum C."/>
            <person name="Birren B."/>
        </authorList>
    </citation>
    <scope>NUCLEOTIDE SEQUENCE [LARGE SCALE GENOMIC DNA]</scope>
    <source>
        <strain evidence="2">ATCC 700633</strain>
    </source>
</reference>
<evidence type="ECO:0000313" key="2">
    <source>
        <dbReference type="EMBL" id="EEW92372.1"/>
    </source>
</evidence>
<evidence type="ECO:0000259" key="1">
    <source>
        <dbReference type="Pfam" id="PF14130"/>
    </source>
</evidence>
<dbReference type="eggNOG" id="ENOG502Z8V6">
    <property type="taxonomic scope" value="Bacteria"/>
</dbReference>
<gene>
    <name evidence="2" type="ORF">HMPREF0446_01564</name>
</gene>
<dbReference type="HOGENOM" id="CLU_923492_0_0_9"/>
<protein>
    <recommendedName>
        <fullName evidence="1">CD-NTase associated protein 4-like DNA endonuclease domain-containing protein</fullName>
    </recommendedName>
</protein>
<keyword evidence="3" id="KW-1185">Reference proteome</keyword>
<name>D0BNM9_9LACT</name>
<dbReference type="InterPro" id="IPR025382">
    <property type="entry name" value="Cap4-like_endonuclease_dom"/>
</dbReference>
<dbReference type="EMBL" id="ACRF02000017">
    <property type="protein sequence ID" value="EEW92372.1"/>
    <property type="molecule type" value="Genomic_DNA"/>
</dbReference>
<dbReference type="AlphaFoldDB" id="D0BNM9"/>
<reference evidence="2" key="1">
    <citation type="submission" date="2009-09" db="EMBL/GenBank/DDBJ databases">
        <authorList>
            <consortium name="The Broad Institute Genome Sequencing Platform"/>
            <person name="Ward D."/>
            <person name="Feldgarden M."/>
            <person name="Earl A."/>
            <person name="Young S.K."/>
            <person name="Zeng Q."/>
            <person name="Koehrsen M."/>
            <person name="Alvarado L."/>
            <person name="Berlin A."/>
            <person name="Bochicchio J."/>
            <person name="Borenstein D."/>
            <person name="Chapman S.B."/>
            <person name="Chen Z."/>
            <person name="Engels R."/>
            <person name="Freedman E."/>
            <person name="Gellesch M."/>
            <person name="Goldberg J."/>
            <person name="Griggs A."/>
            <person name="Gujja S."/>
            <person name="Heilman E."/>
            <person name="Heiman D."/>
            <person name="Hepburn T."/>
            <person name="Howarth C."/>
            <person name="Jen D."/>
            <person name="Larson L."/>
            <person name="Lewis B."/>
            <person name="Mehta T."/>
            <person name="Park D."/>
            <person name="Pearson M."/>
            <person name="Roberts A."/>
            <person name="Saif S."/>
            <person name="Shea T."/>
            <person name="Shenoy N."/>
            <person name="Sisk P."/>
            <person name="Stolte C."/>
            <person name="Sykes S."/>
            <person name="Thomson T."/>
            <person name="Walk T."/>
            <person name="White J."/>
            <person name="Yandava C."/>
            <person name="Sibley C.D."/>
            <person name="Field T.R."/>
            <person name="Grinwis M."/>
            <person name="Eshaghurshan C.S."/>
            <person name="Surette M.G."/>
            <person name="Haas B."/>
            <person name="Nusbaum C."/>
            <person name="Birren B."/>
        </authorList>
    </citation>
    <scope>NUCLEOTIDE SEQUENCE [LARGE SCALE GENOMIC DNA]</scope>
    <source>
        <strain evidence="2">ATCC 700633</strain>
    </source>
</reference>
<accession>D0BNM9</accession>
<sequence length="341" mass="39847">MGYSDYYMNLPLDLAGSRTKNRFRVELLWGISKLIDAYKQYDDYTVVFDFKCDIELHYENGLDFYQVKTKNSGNHSFKTLTNRKENSKSILGTLYALYNPNQNVKLAVVCNKYLKIARNEELRKEICLGELDKTVIDFIQDKLKEELNLSDVVLDNVFYICEGIDLINPHYALIGKLIESFQEIKNEEPNNPNALYRLVSETAQKKASYEMAITNYNDVLELKGISKDEFNKMLESHRKKSITGIEQAKNYIKTLYPAERRMYNQALTNLIEIDHSYDLNVLKASVFKYIEGNIDKIKNEDELFCVLSPIFDGEFQMEYTQIMKNVFYLLVFYIYIEGGEI</sequence>
<dbReference type="Pfam" id="PF14130">
    <property type="entry name" value="Cap4_nuclease"/>
    <property type="match status" value="1"/>
</dbReference>
<feature type="domain" description="CD-NTase associated protein 4-like DNA endonuclease" evidence="1">
    <location>
        <begin position="15"/>
        <end position="207"/>
    </location>
</feature>
<proteinExistence type="predicted"/>
<organism evidence="2 3">
    <name type="scientific">Granulicatella elegans ATCC 700633</name>
    <dbReference type="NCBI Taxonomy" id="626369"/>
    <lineage>
        <taxon>Bacteria</taxon>
        <taxon>Bacillati</taxon>
        <taxon>Bacillota</taxon>
        <taxon>Bacilli</taxon>
        <taxon>Lactobacillales</taxon>
        <taxon>Carnobacteriaceae</taxon>
        <taxon>Granulicatella</taxon>
    </lineage>
</organism>
<dbReference type="GO" id="GO:0004518">
    <property type="term" value="F:nuclease activity"/>
    <property type="evidence" value="ECO:0007669"/>
    <property type="project" value="InterPro"/>
</dbReference>
<dbReference type="Proteomes" id="UP000002939">
    <property type="component" value="Unassembled WGS sequence"/>
</dbReference>
<comment type="caution">
    <text evidence="2">The sequence shown here is derived from an EMBL/GenBank/DDBJ whole genome shotgun (WGS) entry which is preliminary data.</text>
</comment>